<dbReference type="SUPFAM" id="SSF51735">
    <property type="entry name" value="NAD(P)-binding Rossmann-fold domains"/>
    <property type="match status" value="1"/>
</dbReference>
<gene>
    <name evidence="3" type="ORF">LMG29542_04454</name>
</gene>
<dbReference type="GO" id="GO:0016491">
    <property type="term" value="F:oxidoreductase activity"/>
    <property type="evidence" value="ECO:0007669"/>
    <property type="project" value="UniProtKB-KW"/>
</dbReference>
<sequence length="123" mass="12324">MNLKNTVALVTGAAGGIGREFVAHLLERGAAKVYAGGRHAAALAGSFNGDLCIAPLVLDVTDPAQVAAAAAVATDVSLVINNAGYSAEQGAVAAADLSEARRDRRQLLRPAADGARVCADPCA</sequence>
<keyword evidence="4" id="KW-1185">Reference proteome</keyword>
<evidence type="ECO:0000313" key="3">
    <source>
        <dbReference type="EMBL" id="CAB3762776.1"/>
    </source>
</evidence>
<dbReference type="AlphaFoldDB" id="A0A6J5EBQ7"/>
<dbReference type="EMBL" id="CADIKH010000020">
    <property type="protein sequence ID" value="CAB3762776.1"/>
    <property type="molecule type" value="Genomic_DNA"/>
</dbReference>
<protein>
    <submittedName>
        <fullName evidence="3">Uncharacterized protein</fullName>
    </submittedName>
</protein>
<evidence type="ECO:0000313" key="4">
    <source>
        <dbReference type="Proteomes" id="UP000494363"/>
    </source>
</evidence>
<dbReference type="InterPro" id="IPR002347">
    <property type="entry name" value="SDR_fam"/>
</dbReference>
<dbReference type="Pfam" id="PF00106">
    <property type="entry name" value="adh_short"/>
    <property type="match status" value="1"/>
</dbReference>
<dbReference type="RefSeq" id="WP_217477976.1">
    <property type="nucleotide sequence ID" value="NZ_CADIKH010000020.1"/>
</dbReference>
<organism evidence="3 4">
    <name type="scientific">Paraburkholderia humisilvae</name>
    <dbReference type="NCBI Taxonomy" id="627669"/>
    <lineage>
        <taxon>Bacteria</taxon>
        <taxon>Pseudomonadati</taxon>
        <taxon>Pseudomonadota</taxon>
        <taxon>Betaproteobacteria</taxon>
        <taxon>Burkholderiales</taxon>
        <taxon>Burkholderiaceae</taxon>
        <taxon>Paraburkholderia</taxon>
    </lineage>
</organism>
<dbReference type="PANTHER" id="PTHR43669">
    <property type="entry name" value="5-KETO-D-GLUCONATE 5-REDUCTASE"/>
    <property type="match status" value="1"/>
</dbReference>
<evidence type="ECO:0000256" key="2">
    <source>
        <dbReference type="ARBA" id="ARBA00023002"/>
    </source>
</evidence>
<dbReference type="Gene3D" id="3.40.50.720">
    <property type="entry name" value="NAD(P)-binding Rossmann-like Domain"/>
    <property type="match status" value="1"/>
</dbReference>
<dbReference type="PANTHER" id="PTHR43669:SF3">
    <property type="entry name" value="ALCOHOL DEHYDROGENASE, PUTATIVE (AFU_ORTHOLOGUE AFUA_3G03445)-RELATED"/>
    <property type="match status" value="1"/>
</dbReference>
<keyword evidence="2" id="KW-0560">Oxidoreductase</keyword>
<comment type="similarity">
    <text evidence="1">Belongs to the short-chain dehydrogenases/reductases (SDR) family.</text>
</comment>
<proteinExistence type="inferred from homology"/>
<dbReference type="Proteomes" id="UP000494363">
    <property type="component" value="Unassembled WGS sequence"/>
</dbReference>
<accession>A0A6J5EBQ7</accession>
<evidence type="ECO:0000256" key="1">
    <source>
        <dbReference type="ARBA" id="ARBA00006484"/>
    </source>
</evidence>
<name>A0A6J5EBQ7_9BURK</name>
<dbReference type="InterPro" id="IPR036291">
    <property type="entry name" value="NAD(P)-bd_dom_sf"/>
</dbReference>
<reference evidence="3 4" key="1">
    <citation type="submission" date="2020-04" db="EMBL/GenBank/DDBJ databases">
        <authorList>
            <person name="De Canck E."/>
        </authorList>
    </citation>
    <scope>NUCLEOTIDE SEQUENCE [LARGE SCALE GENOMIC DNA]</scope>
    <source>
        <strain evidence="3 4">LMG 29542</strain>
    </source>
</reference>
<dbReference type="PRINTS" id="PR00081">
    <property type="entry name" value="GDHRDH"/>
</dbReference>